<evidence type="ECO:0000313" key="1">
    <source>
        <dbReference type="EMBL" id="RJP82986.1"/>
    </source>
</evidence>
<evidence type="ECO:0000313" key="2">
    <source>
        <dbReference type="Proteomes" id="UP000266144"/>
    </source>
</evidence>
<gene>
    <name evidence="1" type="ORF">C5O68_04715</name>
</gene>
<proteinExistence type="predicted"/>
<dbReference type="Proteomes" id="UP000266144">
    <property type="component" value="Unassembled WGS sequence"/>
</dbReference>
<dbReference type="EMBL" id="PTQV01000027">
    <property type="protein sequence ID" value="RJP82986.1"/>
    <property type="molecule type" value="Genomic_DNA"/>
</dbReference>
<name>A0A3A4S4J3_9STRE</name>
<organism evidence="1 2">
    <name type="scientific">Streptococcus pseudopneumoniae</name>
    <dbReference type="NCBI Taxonomy" id="257758"/>
    <lineage>
        <taxon>Bacteria</taxon>
        <taxon>Bacillati</taxon>
        <taxon>Bacillota</taxon>
        <taxon>Bacilli</taxon>
        <taxon>Lactobacillales</taxon>
        <taxon>Streptococcaceae</taxon>
        <taxon>Streptococcus</taxon>
    </lineage>
</organism>
<reference evidence="2" key="1">
    <citation type="submission" date="2018-02" db="EMBL/GenBank/DDBJ databases">
        <authorList>
            <person name="Handem S."/>
        </authorList>
    </citation>
    <scope>NUCLEOTIDE SEQUENCE [LARGE SCALE GENOMIC DNA]</scope>
    <source>
        <strain evidence="2">Spain939</strain>
    </source>
</reference>
<sequence length="71" mass="8351">MNLEQYLGKDIRVTFVDGQILEGHCNTFTGKQDTEDELYDEITIRTDKHPYVGFNEFEIKSIELRKNNVKI</sequence>
<dbReference type="RefSeq" id="WP_119942446.1">
    <property type="nucleotide sequence ID" value="NZ_PTQV01000027.1"/>
</dbReference>
<dbReference type="AlphaFoldDB" id="A0A3A4S4J3"/>
<protein>
    <submittedName>
        <fullName evidence="1">Uncharacterized protein</fullName>
    </submittedName>
</protein>
<accession>A0A3A4S4J3</accession>
<comment type="caution">
    <text evidence="1">The sequence shown here is derived from an EMBL/GenBank/DDBJ whole genome shotgun (WGS) entry which is preliminary data.</text>
</comment>